<comment type="caution">
    <text evidence="3">Lacks conserved residue(s) required for the propagation of feature annotation.</text>
</comment>
<feature type="region of interest" description="Leucine repeat II (LRII)" evidence="3">
    <location>
        <begin position="330"/>
        <end position="362"/>
    </location>
</feature>
<protein>
    <submittedName>
        <fullName evidence="5">GRAS54</fullName>
    </submittedName>
</protein>
<keyword evidence="2" id="KW-0804">Transcription</keyword>
<feature type="region of interest" description="VHIID" evidence="3">
    <location>
        <begin position="249"/>
        <end position="314"/>
    </location>
</feature>
<reference evidence="5" key="2">
    <citation type="journal article" date="2015" name="Data Brief">
        <title>Shoot transcriptome of the giant reed, Arundo donax.</title>
        <authorList>
            <person name="Barrero R.A."/>
            <person name="Guerrero F.D."/>
            <person name="Moolhuijzen P."/>
            <person name="Goolsby J.A."/>
            <person name="Tidwell J."/>
            <person name="Bellgard S.E."/>
            <person name="Bellgard M.I."/>
        </authorList>
    </citation>
    <scope>NUCLEOTIDE SEQUENCE</scope>
    <source>
        <tissue evidence="5">Shoot tissue taken approximately 20 cm above the soil surface</tissue>
    </source>
</reference>
<evidence type="ECO:0000256" key="4">
    <source>
        <dbReference type="SAM" id="MobiDB-lite"/>
    </source>
</evidence>
<sequence>MSARASNHPYNCSDDSQIPYYNNSVPLGENGRFYVTQNNLDHHYSSSDDGSQRINSSNPQVFGAQYCTLESSSANGVYPAQSSTSSHGISPISGSPLSQHDSHADHTYSSPPSASCLTEVADLQIKLKELENAILGPELDITSDSPESFLQTNVPLRPDNWRQLLGIDTGDLKQVIIACGKAVSENDVFATELLISELGQLVSVSGDPMQRLGAYMLEGIVARLSSSGSMLYKSLKCKEPTSSELMSYMHLLYEICPFFKFGYMSANGAIAEAIKGENFVHIIDFQIAQGSQWVTLIQALAARPGGPPCIRITGIDDSNSAYARGGGLDIVGMRLHNVAQSCGLPFQFNAVPAASHEVELEHLDIRPGEVIAVNFAYQLHHVPDESVSMENHRDRIIRMIKSINPRVVTLVEQESNTNTAPFFPRYMETLDYYTAMFESIDVALPRDDRKRISTEQHCVARDIVNLIACEGAERIERHELFGKWKARFAMAGFRPYPLSSVVNSTIRTLLRSYNSCYRLEERDGVLYLGWKNRVLVVSSAWC</sequence>
<dbReference type="Pfam" id="PF03514">
    <property type="entry name" value="GRAS"/>
    <property type="match status" value="1"/>
</dbReference>
<dbReference type="InterPro" id="IPR005202">
    <property type="entry name" value="TF_GRAS"/>
</dbReference>
<keyword evidence="1" id="KW-0805">Transcription regulation</keyword>
<evidence type="ECO:0000256" key="3">
    <source>
        <dbReference type="PROSITE-ProRule" id="PRU01191"/>
    </source>
</evidence>
<feature type="compositionally biased region" description="Low complexity" evidence="4">
    <location>
        <begin position="82"/>
        <end position="98"/>
    </location>
</feature>
<reference evidence="5" key="1">
    <citation type="submission" date="2014-09" db="EMBL/GenBank/DDBJ databases">
        <authorList>
            <person name="Magalhaes I.L.F."/>
            <person name="Oliveira U."/>
            <person name="Santos F.R."/>
            <person name="Vidigal T.H.D.A."/>
            <person name="Brescovit A.D."/>
            <person name="Santos A.J."/>
        </authorList>
    </citation>
    <scope>NUCLEOTIDE SEQUENCE</scope>
    <source>
        <tissue evidence="5">Shoot tissue taken approximately 20 cm above the soil surface</tissue>
    </source>
</reference>
<dbReference type="AlphaFoldDB" id="A0A0A9EAW1"/>
<evidence type="ECO:0000256" key="2">
    <source>
        <dbReference type="ARBA" id="ARBA00023163"/>
    </source>
</evidence>
<feature type="region of interest" description="Leucine repeat I (LRI)" evidence="3">
    <location>
        <begin position="170"/>
        <end position="230"/>
    </location>
</feature>
<organism evidence="5">
    <name type="scientific">Arundo donax</name>
    <name type="common">Giant reed</name>
    <name type="synonym">Donax arundinaceus</name>
    <dbReference type="NCBI Taxonomy" id="35708"/>
    <lineage>
        <taxon>Eukaryota</taxon>
        <taxon>Viridiplantae</taxon>
        <taxon>Streptophyta</taxon>
        <taxon>Embryophyta</taxon>
        <taxon>Tracheophyta</taxon>
        <taxon>Spermatophyta</taxon>
        <taxon>Magnoliopsida</taxon>
        <taxon>Liliopsida</taxon>
        <taxon>Poales</taxon>
        <taxon>Poaceae</taxon>
        <taxon>PACMAD clade</taxon>
        <taxon>Arundinoideae</taxon>
        <taxon>Arundineae</taxon>
        <taxon>Arundo</taxon>
    </lineage>
</organism>
<dbReference type="EMBL" id="GBRH01201737">
    <property type="protein sequence ID" value="JAD96158.1"/>
    <property type="molecule type" value="Transcribed_RNA"/>
</dbReference>
<feature type="region of interest" description="SAW" evidence="3">
    <location>
        <begin position="468"/>
        <end position="542"/>
    </location>
</feature>
<comment type="similarity">
    <text evidence="3">Belongs to the GRAS family.</text>
</comment>
<feature type="region of interest" description="Disordered" evidence="4">
    <location>
        <begin position="77"/>
        <end position="113"/>
    </location>
</feature>
<dbReference type="PANTHER" id="PTHR31636">
    <property type="entry name" value="OSJNBA0084A10.13 PROTEIN-RELATED"/>
    <property type="match status" value="1"/>
</dbReference>
<name>A0A0A9EAW1_ARUDO</name>
<dbReference type="PROSITE" id="PS50985">
    <property type="entry name" value="GRAS"/>
    <property type="match status" value="1"/>
</dbReference>
<evidence type="ECO:0000313" key="5">
    <source>
        <dbReference type="EMBL" id="JAD96158.1"/>
    </source>
</evidence>
<evidence type="ECO:0000256" key="1">
    <source>
        <dbReference type="ARBA" id="ARBA00023015"/>
    </source>
</evidence>
<feature type="short sequence motif" description="VHIID" evidence="3">
    <location>
        <begin position="280"/>
        <end position="284"/>
    </location>
</feature>
<accession>A0A0A9EAW1</accession>
<proteinExistence type="inferred from homology"/>